<sequence>MTREVNSEIEQPRSQQEGYQEQSYPTSAENEKIRHDAFQQKECQRIYHKLISHAGGMDVVRKGRRLIAKKIATTCFLNSTEPDYEEFKQGVLIANENIKLKRNESY</sequence>
<reference evidence="2" key="2">
    <citation type="submission" date="2021-09" db="EMBL/GenBank/DDBJ databases">
        <authorList>
            <person name="Gilroy R."/>
        </authorList>
    </citation>
    <scope>NUCLEOTIDE SEQUENCE</scope>
    <source>
        <strain evidence="2">CHK171-7178</strain>
    </source>
</reference>
<dbReference type="EMBL" id="DYWT01000118">
    <property type="protein sequence ID" value="HJF31555.1"/>
    <property type="molecule type" value="Genomic_DNA"/>
</dbReference>
<feature type="compositionally biased region" description="Polar residues" evidence="1">
    <location>
        <begin position="8"/>
        <end position="28"/>
    </location>
</feature>
<gene>
    <name evidence="2" type="ORF">K8V56_07220</name>
</gene>
<accession>A0A921KCB9</accession>
<evidence type="ECO:0000313" key="3">
    <source>
        <dbReference type="Proteomes" id="UP000698173"/>
    </source>
</evidence>
<evidence type="ECO:0000313" key="2">
    <source>
        <dbReference type="EMBL" id="HJF31555.1"/>
    </source>
</evidence>
<reference evidence="2" key="1">
    <citation type="journal article" date="2021" name="PeerJ">
        <title>Extensive microbial diversity within the chicken gut microbiome revealed by metagenomics and culture.</title>
        <authorList>
            <person name="Gilroy R."/>
            <person name="Ravi A."/>
            <person name="Getino M."/>
            <person name="Pursley I."/>
            <person name="Horton D.L."/>
            <person name="Alikhan N.F."/>
            <person name="Baker D."/>
            <person name="Gharbi K."/>
            <person name="Hall N."/>
            <person name="Watson M."/>
            <person name="Adriaenssens E.M."/>
            <person name="Foster-Nyarko E."/>
            <person name="Jarju S."/>
            <person name="Secka A."/>
            <person name="Antonio M."/>
            <person name="Oren A."/>
            <person name="Chaudhuri R.R."/>
            <person name="La Ragione R."/>
            <person name="Hildebrand F."/>
            <person name="Pallen M.J."/>
        </authorList>
    </citation>
    <scope>NUCLEOTIDE SEQUENCE</scope>
    <source>
        <strain evidence="2">CHK171-7178</strain>
    </source>
</reference>
<feature type="region of interest" description="Disordered" evidence="1">
    <location>
        <begin position="1"/>
        <end position="31"/>
    </location>
</feature>
<organism evidence="2 3">
    <name type="scientific">Sporosarcina psychrophila</name>
    <name type="common">Bacillus psychrophilus</name>
    <dbReference type="NCBI Taxonomy" id="1476"/>
    <lineage>
        <taxon>Bacteria</taxon>
        <taxon>Bacillati</taxon>
        <taxon>Bacillota</taxon>
        <taxon>Bacilli</taxon>
        <taxon>Bacillales</taxon>
        <taxon>Caryophanaceae</taxon>
        <taxon>Sporosarcina</taxon>
    </lineage>
</organism>
<dbReference type="AlphaFoldDB" id="A0A921KCB9"/>
<proteinExistence type="predicted"/>
<dbReference type="Proteomes" id="UP000698173">
    <property type="component" value="Unassembled WGS sequence"/>
</dbReference>
<comment type="caution">
    <text evidence="2">The sequence shown here is derived from an EMBL/GenBank/DDBJ whole genome shotgun (WGS) entry which is preliminary data.</text>
</comment>
<name>A0A921KCB9_SPOPS</name>
<evidence type="ECO:0000256" key="1">
    <source>
        <dbReference type="SAM" id="MobiDB-lite"/>
    </source>
</evidence>
<protein>
    <submittedName>
        <fullName evidence="2">Uncharacterized protein</fullName>
    </submittedName>
</protein>